<feature type="transmembrane region" description="Helical" evidence="8">
    <location>
        <begin position="533"/>
        <end position="550"/>
    </location>
</feature>
<feature type="region of interest" description="Disordered" evidence="7">
    <location>
        <begin position="584"/>
        <end position="610"/>
    </location>
</feature>
<gene>
    <name evidence="9" type="ORF">FX988_02963</name>
</gene>
<dbReference type="CDD" id="cd11477">
    <property type="entry name" value="SLC5sbd_u1"/>
    <property type="match status" value="1"/>
</dbReference>
<dbReference type="AlphaFoldDB" id="A0A857JKX7"/>
<evidence type="ECO:0000256" key="8">
    <source>
        <dbReference type="SAM" id="Phobius"/>
    </source>
</evidence>
<dbReference type="PANTHER" id="PTHR11819">
    <property type="entry name" value="SOLUTE CARRIER FAMILY 5"/>
    <property type="match status" value="1"/>
</dbReference>
<proteinExistence type="inferred from homology"/>
<sequence length="610" mass="67482">MFYEYLVIAGYFILILGIGFAFKNMAKNSTSDYFRGGGRMLWWMVGSTAFMAQFSAWTFTGAAGKAYTDGFAISLVFFANTFAYFCGWAYFSARFRQMRVDTPTEGIKRRFGSQNEQFFSWALIVFSFINAGVWLNALGVFASAVFEADITLTIIVTGLTVVFVSVLSGAWGVVASDFVQTLIVAVISVACAIVALVMVGGPVALVQNFPTDFVMGPDMNYGVILVGTFIFFLAKQMITIMNMHDAFRFLNAKDSDNARKAALLAMVLMGVGSIVWFIPPWASAILYPDAAASYPELGNKAADAVYLVFTRNAMPIGTVGLLLAGLFAATMSSMDSALNKNAGIFVRSIYQPLLLKKNKNVSDKQLLNVSRWVSFISGVLVIVVALFFKSLKELSLFELMMSVSVMVQVPLLVPLIFGLFIKKTPNWAPWATVIIGMCVSWLTANVLTPEVFANWIGLEQGLTRRESIDVNLMITIAGHLVITAGFFCLTSLLYKEERDEHKAGTDRFFRDLETPVIADFEQDEYDKQQRHKLGSMVMYMGSGVFVMMLIPNPMWGRLVFGLCAITILLMGYLLRNSAKSKSTRLKSAQAETSERGQSQASERFNPEEGR</sequence>
<dbReference type="PANTHER" id="PTHR11819:SF195">
    <property type="entry name" value="SODIUM_GLUCOSE COTRANSPORTER 4"/>
    <property type="match status" value="1"/>
</dbReference>
<name>A0A857JKX7_9ALTE</name>
<evidence type="ECO:0000313" key="10">
    <source>
        <dbReference type="Proteomes" id="UP000464524"/>
    </source>
</evidence>
<feature type="transmembrane region" description="Helical" evidence="8">
    <location>
        <begin position="468"/>
        <end position="494"/>
    </location>
</feature>
<feature type="transmembrane region" description="Helical" evidence="8">
    <location>
        <begin position="6"/>
        <end position="22"/>
    </location>
</feature>
<evidence type="ECO:0000256" key="2">
    <source>
        <dbReference type="ARBA" id="ARBA00006434"/>
    </source>
</evidence>
<dbReference type="Proteomes" id="UP000464524">
    <property type="component" value="Chromosome"/>
</dbReference>
<evidence type="ECO:0000313" key="9">
    <source>
        <dbReference type="EMBL" id="QHJ12705.1"/>
    </source>
</evidence>
<keyword evidence="10" id="KW-1185">Reference proteome</keyword>
<dbReference type="Pfam" id="PF00474">
    <property type="entry name" value="SSF"/>
    <property type="match status" value="1"/>
</dbReference>
<feature type="transmembrane region" description="Helical" evidence="8">
    <location>
        <begin position="181"/>
        <end position="201"/>
    </location>
</feature>
<evidence type="ECO:0000256" key="7">
    <source>
        <dbReference type="SAM" id="MobiDB-lite"/>
    </source>
</evidence>
<evidence type="ECO:0000256" key="6">
    <source>
        <dbReference type="RuleBase" id="RU362091"/>
    </source>
</evidence>
<reference evidence="9 10" key="1">
    <citation type="submission" date="2019-12" db="EMBL/GenBank/DDBJ databases">
        <title>Genome sequencing and assembly of endphytes of Porphyra tenera.</title>
        <authorList>
            <person name="Park J.M."/>
            <person name="Shin R."/>
            <person name="Jo S.H."/>
        </authorList>
    </citation>
    <scope>NUCLEOTIDE SEQUENCE [LARGE SCALE GENOMIC DNA]</scope>
    <source>
        <strain evidence="9 10">GPM4</strain>
    </source>
</reference>
<feature type="compositionally biased region" description="Polar residues" evidence="7">
    <location>
        <begin position="584"/>
        <end position="602"/>
    </location>
</feature>
<feature type="transmembrane region" description="Helical" evidence="8">
    <location>
        <begin position="261"/>
        <end position="278"/>
    </location>
</feature>
<dbReference type="GO" id="GO:0005412">
    <property type="term" value="F:D-glucose:sodium symporter activity"/>
    <property type="evidence" value="ECO:0007669"/>
    <property type="project" value="TreeGrafter"/>
</dbReference>
<feature type="transmembrane region" description="Helical" evidence="8">
    <location>
        <begin position="152"/>
        <end position="174"/>
    </location>
</feature>
<feature type="transmembrane region" description="Helical" evidence="8">
    <location>
        <begin position="221"/>
        <end position="240"/>
    </location>
</feature>
<feature type="transmembrane region" description="Helical" evidence="8">
    <location>
        <begin position="427"/>
        <end position="448"/>
    </location>
</feature>
<evidence type="ECO:0000256" key="5">
    <source>
        <dbReference type="ARBA" id="ARBA00023136"/>
    </source>
</evidence>
<accession>A0A857JKX7</accession>
<keyword evidence="4 8" id="KW-1133">Transmembrane helix</keyword>
<dbReference type="InterPro" id="IPR001734">
    <property type="entry name" value="Na/solute_symporter"/>
</dbReference>
<protein>
    <submittedName>
        <fullName evidence="9">Sodium/glucose cotransporter</fullName>
    </submittedName>
</protein>
<dbReference type="PROSITE" id="PS50283">
    <property type="entry name" value="NA_SOLUT_SYMP_3"/>
    <property type="match status" value="1"/>
</dbReference>
<evidence type="ECO:0000256" key="3">
    <source>
        <dbReference type="ARBA" id="ARBA00022692"/>
    </source>
</evidence>
<dbReference type="GO" id="GO:0005886">
    <property type="term" value="C:plasma membrane"/>
    <property type="evidence" value="ECO:0007669"/>
    <property type="project" value="TreeGrafter"/>
</dbReference>
<feature type="transmembrane region" description="Helical" evidence="8">
    <location>
        <begin position="556"/>
        <end position="574"/>
    </location>
</feature>
<feature type="transmembrane region" description="Helical" evidence="8">
    <location>
        <begin position="118"/>
        <end position="146"/>
    </location>
</feature>
<organism evidence="9 10">
    <name type="scientific">Paraglaciecola mesophila</name>
    <dbReference type="NCBI Taxonomy" id="197222"/>
    <lineage>
        <taxon>Bacteria</taxon>
        <taxon>Pseudomonadati</taxon>
        <taxon>Pseudomonadota</taxon>
        <taxon>Gammaproteobacteria</taxon>
        <taxon>Alteromonadales</taxon>
        <taxon>Alteromonadaceae</taxon>
        <taxon>Paraglaciecola</taxon>
    </lineage>
</organism>
<dbReference type="Gene3D" id="1.20.1730.10">
    <property type="entry name" value="Sodium/glucose cotransporter"/>
    <property type="match status" value="1"/>
</dbReference>
<feature type="transmembrane region" description="Helical" evidence="8">
    <location>
        <begin position="400"/>
        <end position="420"/>
    </location>
</feature>
<dbReference type="KEGG" id="pmes:FX988_02963"/>
<dbReference type="RefSeq" id="WP_160180887.1">
    <property type="nucleotide sequence ID" value="NZ_CP047656.1"/>
</dbReference>
<feature type="transmembrane region" description="Helical" evidence="8">
    <location>
        <begin position="366"/>
        <end position="388"/>
    </location>
</feature>
<evidence type="ECO:0000256" key="4">
    <source>
        <dbReference type="ARBA" id="ARBA00022989"/>
    </source>
</evidence>
<dbReference type="InterPro" id="IPR038377">
    <property type="entry name" value="Na/Glc_symporter_sf"/>
</dbReference>
<feature type="transmembrane region" description="Helical" evidence="8">
    <location>
        <begin position="71"/>
        <end position="91"/>
    </location>
</feature>
<comment type="subcellular location">
    <subcellularLocation>
        <location evidence="1">Membrane</location>
        <topology evidence="1">Multi-pass membrane protein</topology>
    </subcellularLocation>
</comment>
<comment type="similarity">
    <text evidence="2 6">Belongs to the sodium:solute symporter (SSF) (TC 2.A.21) family.</text>
</comment>
<evidence type="ECO:0000256" key="1">
    <source>
        <dbReference type="ARBA" id="ARBA00004141"/>
    </source>
</evidence>
<keyword evidence="5 8" id="KW-0472">Membrane</keyword>
<keyword evidence="3 8" id="KW-0812">Transmembrane</keyword>
<dbReference type="OrthoDB" id="9803348at2"/>
<feature type="transmembrane region" description="Helical" evidence="8">
    <location>
        <begin position="313"/>
        <end position="331"/>
    </location>
</feature>
<feature type="transmembrane region" description="Helical" evidence="8">
    <location>
        <begin position="42"/>
        <end position="59"/>
    </location>
</feature>
<dbReference type="EMBL" id="CP047656">
    <property type="protein sequence ID" value="QHJ12705.1"/>
    <property type="molecule type" value="Genomic_DNA"/>
</dbReference>